<evidence type="ECO:0000256" key="8">
    <source>
        <dbReference type="SAM" id="MobiDB-lite"/>
    </source>
</evidence>
<evidence type="ECO:0000313" key="10">
    <source>
        <dbReference type="EMBL" id="KAF2858330.1"/>
    </source>
</evidence>
<dbReference type="PANTHER" id="PTHR31686:SF2">
    <property type="entry name" value="C4-DICARBOXYLATE TRANSPORTER_MALIC ACID TRANSPORT PROTEIN"/>
    <property type="match status" value="1"/>
</dbReference>
<evidence type="ECO:0000256" key="1">
    <source>
        <dbReference type="ARBA" id="ARBA00004651"/>
    </source>
</evidence>
<dbReference type="AlphaFoldDB" id="A0A6A7BSY7"/>
<dbReference type="InterPro" id="IPR051629">
    <property type="entry name" value="Sulfite_efflux_TDT"/>
</dbReference>
<evidence type="ECO:0000256" key="3">
    <source>
        <dbReference type="ARBA" id="ARBA00022448"/>
    </source>
</evidence>
<feature type="region of interest" description="Disordered" evidence="8">
    <location>
        <begin position="1"/>
        <end position="34"/>
    </location>
</feature>
<proteinExistence type="inferred from homology"/>
<feature type="transmembrane region" description="Helical" evidence="9">
    <location>
        <begin position="260"/>
        <end position="282"/>
    </location>
</feature>
<dbReference type="EMBL" id="MU006012">
    <property type="protein sequence ID" value="KAF2858330.1"/>
    <property type="molecule type" value="Genomic_DNA"/>
</dbReference>
<gene>
    <name evidence="10" type="ORF">K470DRAFT_259921</name>
</gene>
<dbReference type="PANTHER" id="PTHR31686">
    <property type="match status" value="1"/>
</dbReference>
<dbReference type="GO" id="GO:0005886">
    <property type="term" value="C:plasma membrane"/>
    <property type="evidence" value="ECO:0007669"/>
    <property type="project" value="UniProtKB-SubCell"/>
</dbReference>
<name>A0A6A7BSY7_9PEZI</name>
<feature type="transmembrane region" description="Helical" evidence="9">
    <location>
        <begin position="55"/>
        <end position="73"/>
    </location>
</feature>
<keyword evidence="11" id="KW-1185">Reference proteome</keyword>
<dbReference type="InterPro" id="IPR038665">
    <property type="entry name" value="Voltage-dep_anion_channel_sf"/>
</dbReference>
<dbReference type="Gene3D" id="1.50.10.150">
    <property type="entry name" value="Voltage-dependent anion channel"/>
    <property type="match status" value="1"/>
</dbReference>
<protein>
    <recommendedName>
        <fullName evidence="12">C4-dicarboxylate transporter/malic acid transport protein</fullName>
    </recommendedName>
</protein>
<feature type="transmembrane region" description="Helical" evidence="9">
    <location>
        <begin position="79"/>
        <end position="104"/>
    </location>
</feature>
<feature type="transmembrane region" description="Helical" evidence="9">
    <location>
        <begin position="365"/>
        <end position="390"/>
    </location>
</feature>
<feature type="transmembrane region" description="Helical" evidence="9">
    <location>
        <begin position="220"/>
        <end position="248"/>
    </location>
</feature>
<dbReference type="CDD" id="cd09318">
    <property type="entry name" value="TDT_SSU1"/>
    <property type="match status" value="1"/>
</dbReference>
<feature type="transmembrane region" description="Helical" evidence="9">
    <location>
        <begin position="339"/>
        <end position="359"/>
    </location>
</feature>
<evidence type="ECO:0000256" key="4">
    <source>
        <dbReference type="ARBA" id="ARBA00022475"/>
    </source>
</evidence>
<dbReference type="Proteomes" id="UP000799421">
    <property type="component" value="Unassembled WGS sequence"/>
</dbReference>
<keyword evidence="7 9" id="KW-0472">Membrane</keyword>
<dbReference type="InterPro" id="IPR004695">
    <property type="entry name" value="SLAC1/Mae1/Ssu1/TehA"/>
</dbReference>
<accession>A0A6A7BSY7</accession>
<reference evidence="10" key="1">
    <citation type="journal article" date="2020" name="Stud. Mycol.">
        <title>101 Dothideomycetes genomes: a test case for predicting lifestyles and emergence of pathogens.</title>
        <authorList>
            <person name="Haridas S."/>
            <person name="Albert R."/>
            <person name="Binder M."/>
            <person name="Bloem J."/>
            <person name="Labutti K."/>
            <person name="Salamov A."/>
            <person name="Andreopoulos B."/>
            <person name="Baker S."/>
            <person name="Barry K."/>
            <person name="Bills G."/>
            <person name="Bluhm B."/>
            <person name="Cannon C."/>
            <person name="Castanera R."/>
            <person name="Culley D."/>
            <person name="Daum C."/>
            <person name="Ezra D."/>
            <person name="Gonzalez J."/>
            <person name="Henrissat B."/>
            <person name="Kuo A."/>
            <person name="Liang C."/>
            <person name="Lipzen A."/>
            <person name="Lutzoni F."/>
            <person name="Magnuson J."/>
            <person name="Mondo S."/>
            <person name="Nolan M."/>
            <person name="Ohm R."/>
            <person name="Pangilinan J."/>
            <person name="Park H.-J."/>
            <person name="Ramirez L."/>
            <person name="Alfaro M."/>
            <person name="Sun H."/>
            <person name="Tritt A."/>
            <person name="Yoshinaga Y."/>
            <person name="Zwiers L.-H."/>
            <person name="Turgeon B."/>
            <person name="Goodwin S."/>
            <person name="Spatafora J."/>
            <person name="Crous P."/>
            <person name="Grigoriev I."/>
        </authorList>
    </citation>
    <scope>NUCLEOTIDE SEQUENCE</scope>
    <source>
        <strain evidence="10">CBS 480.64</strain>
    </source>
</reference>
<evidence type="ECO:0000256" key="7">
    <source>
        <dbReference type="ARBA" id="ARBA00023136"/>
    </source>
</evidence>
<dbReference type="GO" id="GO:0000319">
    <property type="term" value="F:sulfite transmembrane transporter activity"/>
    <property type="evidence" value="ECO:0007669"/>
    <property type="project" value="TreeGrafter"/>
</dbReference>
<feature type="transmembrane region" description="Helical" evidence="9">
    <location>
        <begin position="124"/>
        <end position="143"/>
    </location>
</feature>
<evidence type="ECO:0008006" key="12">
    <source>
        <dbReference type="Google" id="ProtNLM"/>
    </source>
</evidence>
<evidence type="ECO:0000313" key="11">
    <source>
        <dbReference type="Proteomes" id="UP000799421"/>
    </source>
</evidence>
<feature type="transmembrane region" description="Helical" evidence="9">
    <location>
        <begin position="190"/>
        <end position="208"/>
    </location>
</feature>
<dbReference type="OrthoDB" id="1099at2759"/>
<sequence>MLAQSEISSKTEEEQPKSSKPSINEEPVAHTRPQVSIDNRNERGWRRIVRNFSPSWFTVNMGTGIVSIIFYMIPWKAKWITVFSIMFFGLNIVLFTLALVISILRYTIWPEIWSVMIADPNNSLFLGTAPMGFATIAEMWILLCSPAWGNWAVKFGWALWMIDSIVAVIVTLVLGILLMSASHERGLHNFTAAQILPIAATTVAAGVGSEVAWTLPNAQYALGTLVVSFTMWSMAMPMIFCVLMTYFHRLAMHRMPPRETVASVFLPVGPLAFGGFGALQMGKLAMKLFPKTKTLDPMTGQIFYSLGFLTAFVLWGWGLVWFIYGLASIYISWPIPFNMGWWGFTFPIGLYAITTILIGEELPSLFFRVAGTIIGASVLLLWMVIAAGTIKGIWTGKLFHSPYLANLQTKREYTTSEKSHV</sequence>
<comment type="subcellular location">
    <subcellularLocation>
        <location evidence="1">Cell membrane</location>
        <topology evidence="1">Multi-pass membrane protein</topology>
    </subcellularLocation>
</comment>
<keyword evidence="5 9" id="KW-0812">Transmembrane</keyword>
<evidence type="ECO:0000256" key="5">
    <source>
        <dbReference type="ARBA" id="ARBA00022692"/>
    </source>
</evidence>
<keyword evidence="4" id="KW-1003">Cell membrane</keyword>
<keyword evidence="6 9" id="KW-1133">Transmembrane helix</keyword>
<organism evidence="10 11">
    <name type="scientific">Piedraia hortae CBS 480.64</name>
    <dbReference type="NCBI Taxonomy" id="1314780"/>
    <lineage>
        <taxon>Eukaryota</taxon>
        <taxon>Fungi</taxon>
        <taxon>Dikarya</taxon>
        <taxon>Ascomycota</taxon>
        <taxon>Pezizomycotina</taxon>
        <taxon>Dothideomycetes</taxon>
        <taxon>Dothideomycetidae</taxon>
        <taxon>Capnodiales</taxon>
        <taxon>Piedraiaceae</taxon>
        <taxon>Piedraia</taxon>
    </lineage>
</organism>
<evidence type="ECO:0000256" key="6">
    <source>
        <dbReference type="ARBA" id="ARBA00022989"/>
    </source>
</evidence>
<feature type="transmembrane region" description="Helical" evidence="9">
    <location>
        <begin position="155"/>
        <end position="178"/>
    </location>
</feature>
<evidence type="ECO:0000256" key="9">
    <source>
        <dbReference type="SAM" id="Phobius"/>
    </source>
</evidence>
<feature type="transmembrane region" description="Helical" evidence="9">
    <location>
        <begin position="302"/>
        <end position="327"/>
    </location>
</feature>
<evidence type="ECO:0000256" key="2">
    <source>
        <dbReference type="ARBA" id="ARBA00008566"/>
    </source>
</evidence>
<comment type="similarity">
    <text evidence="2">Belongs to the tellurite-resistance/dicarboxylate transporter (TDT) family.</text>
</comment>
<keyword evidence="3" id="KW-0813">Transport</keyword>
<dbReference type="Pfam" id="PF03595">
    <property type="entry name" value="SLAC1"/>
    <property type="match status" value="1"/>
</dbReference>